<accession>B4IFD0</accession>
<organism evidence="3">
    <name type="scientific">Drosophila sechellia</name>
    <name type="common">Fruit fly</name>
    <dbReference type="NCBI Taxonomy" id="7238"/>
    <lineage>
        <taxon>Eukaryota</taxon>
        <taxon>Metazoa</taxon>
        <taxon>Ecdysozoa</taxon>
        <taxon>Arthropoda</taxon>
        <taxon>Hexapoda</taxon>
        <taxon>Insecta</taxon>
        <taxon>Pterygota</taxon>
        <taxon>Neoptera</taxon>
        <taxon>Endopterygota</taxon>
        <taxon>Diptera</taxon>
        <taxon>Brachycera</taxon>
        <taxon>Muscomorpha</taxon>
        <taxon>Ephydroidea</taxon>
        <taxon>Drosophilidae</taxon>
        <taxon>Drosophila</taxon>
        <taxon>Sophophora</taxon>
    </lineage>
</organism>
<keyword evidence="3" id="KW-1185">Reference proteome</keyword>
<name>B4IFD0_DROSE</name>
<evidence type="ECO:0000313" key="3">
    <source>
        <dbReference type="Proteomes" id="UP000001292"/>
    </source>
</evidence>
<feature type="compositionally biased region" description="Acidic residues" evidence="1">
    <location>
        <begin position="10"/>
        <end position="22"/>
    </location>
</feature>
<dbReference type="OMA" id="MSGQRRC"/>
<dbReference type="PhylomeDB" id="B4IFD0"/>
<dbReference type="HOGENOM" id="CLU_1549260_0_0_1"/>
<dbReference type="EMBL" id="CH480833">
    <property type="protein sequence ID" value="EDW46352.1"/>
    <property type="molecule type" value="Genomic_DNA"/>
</dbReference>
<evidence type="ECO:0000313" key="2">
    <source>
        <dbReference type="EMBL" id="EDW46352.1"/>
    </source>
</evidence>
<dbReference type="Proteomes" id="UP000001292">
    <property type="component" value="Unassembled WGS sequence"/>
</dbReference>
<proteinExistence type="predicted"/>
<feature type="region of interest" description="Disordered" evidence="1">
    <location>
        <begin position="1"/>
        <end position="28"/>
    </location>
</feature>
<dbReference type="AlphaFoldDB" id="B4IFD0"/>
<reference evidence="2 3" key="1">
    <citation type="journal article" date="2007" name="Nature">
        <title>Evolution of genes and genomes on the Drosophila phylogeny.</title>
        <authorList>
            <consortium name="Drosophila 12 Genomes Consortium"/>
            <person name="Clark A.G."/>
            <person name="Eisen M.B."/>
            <person name="Smith D.R."/>
            <person name="Bergman C.M."/>
            <person name="Oliver B."/>
            <person name="Markow T.A."/>
            <person name="Kaufman T.C."/>
            <person name="Kellis M."/>
            <person name="Gelbart W."/>
            <person name="Iyer V.N."/>
            <person name="Pollard D.A."/>
            <person name="Sackton T.B."/>
            <person name="Larracuente A.M."/>
            <person name="Singh N.D."/>
            <person name="Abad J.P."/>
            <person name="Abt D.N."/>
            <person name="Adryan B."/>
            <person name="Aguade M."/>
            <person name="Akashi H."/>
            <person name="Anderson W.W."/>
            <person name="Aquadro C.F."/>
            <person name="Ardell D.H."/>
            <person name="Arguello R."/>
            <person name="Artieri C.G."/>
            <person name="Barbash D.A."/>
            <person name="Barker D."/>
            <person name="Barsanti P."/>
            <person name="Batterham P."/>
            <person name="Batzoglou S."/>
            <person name="Begun D."/>
            <person name="Bhutkar A."/>
            <person name="Blanco E."/>
            <person name="Bosak S.A."/>
            <person name="Bradley R.K."/>
            <person name="Brand A.D."/>
            <person name="Brent M.R."/>
            <person name="Brooks A.N."/>
            <person name="Brown R.H."/>
            <person name="Butlin R.K."/>
            <person name="Caggese C."/>
            <person name="Calvi B.R."/>
            <person name="Bernardo de Carvalho A."/>
            <person name="Caspi A."/>
            <person name="Castrezana S."/>
            <person name="Celniker S.E."/>
            <person name="Chang J.L."/>
            <person name="Chapple C."/>
            <person name="Chatterji S."/>
            <person name="Chinwalla A."/>
            <person name="Civetta A."/>
            <person name="Clifton S.W."/>
            <person name="Comeron J.M."/>
            <person name="Costello J.C."/>
            <person name="Coyne J.A."/>
            <person name="Daub J."/>
            <person name="David R.G."/>
            <person name="Delcher A.L."/>
            <person name="Delehaunty K."/>
            <person name="Do C.B."/>
            <person name="Ebling H."/>
            <person name="Edwards K."/>
            <person name="Eickbush T."/>
            <person name="Evans J.D."/>
            <person name="Filipski A."/>
            <person name="Findeiss S."/>
            <person name="Freyhult E."/>
            <person name="Fulton L."/>
            <person name="Fulton R."/>
            <person name="Garcia A.C."/>
            <person name="Gardiner A."/>
            <person name="Garfield D.A."/>
            <person name="Garvin B.E."/>
            <person name="Gibson G."/>
            <person name="Gilbert D."/>
            <person name="Gnerre S."/>
            <person name="Godfrey J."/>
            <person name="Good R."/>
            <person name="Gotea V."/>
            <person name="Gravely B."/>
            <person name="Greenberg A.J."/>
            <person name="Griffiths-Jones S."/>
            <person name="Gross S."/>
            <person name="Guigo R."/>
            <person name="Gustafson E.A."/>
            <person name="Haerty W."/>
            <person name="Hahn M.W."/>
            <person name="Halligan D.L."/>
            <person name="Halpern A.L."/>
            <person name="Halter G.M."/>
            <person name="Han M.V."/>
            <person name="Heger A."/>
            <person name="Hillier L."/>
            <person name="Hinrichs A.S."/>
            <person name="Holmes I."/>
            <person name="Hoskins R.A."/>
            <person name="Hubisz M.J."/>
            <person name="Hultmark D."/>
            <person name="Huntley M.A."/>
            <person name="Jaffe D.B."/>
            <person name="Jagadeeshan S."/>
            <person name="Jeck W.R."/>
            <person name="Johnson J."/>
            <person name="Jones C.D."/>
            <person name="Jordan W.C."/>
            <person name="Karpen G.H."/>
            <person name="Kataoka E."/>
            <person name="Keightley P.D."/>
            <person name="Kheradpour P."/>
            <person name="Kirkness E.F."/>
            <person name="Koerich L.B."/>
            <person name="Kristiansen K."/>
            <person name="Kudrna D."/>
            <person name="Kulathinal R.J."/>
            <person name="Kumar S."/>
            <person name="Kwok R."/>
            <person name="Lander E."/>
            <person name="Langley C.H."/>
            <person name="Lapoint R."/>
            <person name="Lazzaro B.P."/>
            <person name="Lee S.J."/>
            <person name="Levesque L."/>
            <person name="Li R."/>
            <person name="Lin C.F."/>
            <person name="Lin M.F."/>
            <person name="Lindblad-Toh K."/>
            <person name="Llopart A."/>
            <person name="Long M."/>
            <person name="Low L."/>
            <person name="Lozovsky E."/>
            <person name="Lu J."/>
            <person name="Luo M."/>
            <person name="Machado C.A."/>
            <person name="Makalowski W."/>
            <person name="Marzo M."/>
            <person name="Matsuda M."/>
            <person name="Matzkin L."/>
            <person name="McAllister B."/>
            <person name="McBride C.S."/>
            <person name="McKernan B."/>
            <person name="McKernan K."/>
            <person name="Mendez-Lago M."/>
            <person name="Minx P."/>
            <person name="Mollenhauer M.U."/>
            <person name="Montooth K."/>
            <person name="Mount S.M."/>
            <person name="Mu X."/>
            <person name="Myers E."/>
            <person name="Negre B."/>
            <person name="Newfeld S."/>
            <person name="Nielsen R."/>
            <person name="Noor M.A."/>
            <person name="O'Grady P."/>
            <person name="Pachter L."/>
            <person name="Papaceit M."/>
            <person name="Parisi M.J."/>
            <person name="Parisi M."/>
            <person name="Parts L."/>
            <person name="Pedersen J.S."/>
            <person name="Pesole G."/>
            <person name="Phillippy A.M."/>
            <person name="Ponting C.P."/>
            <person name="Pop M."/>
            <person name="Porcelli D."/>
            <person name="Powell J.R."/>
            <person name="Prohaska S."/>
            <person name="Pruitt K."/>
            <person name="Puig M."/>
            <person name="Quesneville H."/>
            <person name="Ram K.R."/>
            <person name="Rand D."/>
            <person name="Rasmussen M.D."/>
            <person name="Reed L.K."/>
            <person name="Reenan R."/>
            <person name="Reily A."/>
            <person name="Remington K.A."/>
            <person name="Rieger T.T."/>
            <person name="Ritchie M.G."/>
            <person name="Robin C."/>
            <person name="Rogers Y.H."/>
            <person name="Rohde C."/>
            <person name="Rozas J."/>
            <person name="Rubenfield M.J."/>
            <person name="Ruiz A."/>
            <person name="Russo S."/>
            <person name="Salzberg S.L."/>
            <person name="Sanchez-Gracia A."/>
            <person name="Saranga D.J."/>
            <person name="Sato H."/>
            <person name="Schaeffer S.W."/>
            <person name="Schatz M.C."/>
            <person name="Schlenke T."/>
            <person name="Schwartz R."/>
            <person name="Segarra C."/>
            <person name="Singh R.S."/>
            <person name="Sirot L."/>
            <person name="Sirota M."/>
            <person name="Sisneros N.B."/>
            <person name="Smith C.D."/>
            <person name="Smith T.F."/>
            <person name="Spieth J."/>
            <person name="Stage D.E."/>
            <person name="Stark A."/>
            <person name="Stephan W."/>
            <person name="Strausberg R.L."/>
            <person name="Strempel S."/>
            <person name="Sturgill D."/>
            <person name="Sutton G."/>
            <person name="Sutton G.G."/>
            <person name="Tao W."/>
            <person name="Teichmann S."/>
            <person name="Tobari Y.N."/>
            <person name="Tomimura Y."/>
            <person name="Tsolas J.M."/>
            <person name="Valente V.L."/>
            <person name="Venter E."/>
            <person name="Venter J.C."/>
            <person name="Vicario S."/>
            <person name="Vieira F.G."/>
            <person name="Vilella A.J."/>
            <person name="Villasante A."/>
            <person name="Walenz B."/>
            <person name="Wang J."/>
            <person name="Wasserman M."/>
            <person name="Watts T."/>
            <person name="Wilson D."/>
            <person name="Wilson R.K."/>
            <person name="Wing R.A."/>
            <person name="Wolfner M.F."/>
            <person name="Wong A."/>
            <person name="Wong G.K."/>
            <person name="Wu C.I."/>
            <person name="Wu G."/>
            <person name="Yamamoto D."/>
            <person name="Yang H.P."/>
            <person name="Yang S.P."/>
            <person name="Yorke J.A."/>
            <person name="Yoshida K."/>
            <person name="Zdobnov E."/>
            <person name="Zhang P."/>
            <person name="Zhang Y."/>
            <person name="Zimin A.V."/>
            <person name="Baldwin J."/>
            <person name="Abdouelleil A."/>
            <person name="Abdulkadir J."/>
            <person name="Abebe A."/>
            <person name="Abera B."/>
            <person name="Abreu J."/>
            <person name="Acer S.C."/>
            <person name="Aftuck L."/>
            <person name="Alexander A."/>
            <person name="An P."/>
            <person name="Anderson E."/>
            <person name="Anderson S."/>
            <person name="Arachi H."/>
            <person name="Azer M."/>
            <person name="Bachantsang P."/>
            <person name="Barry A."/>
            <person name="Bayul T."/>
            <person name="Berlin A."/>
            <person name="Bessette D."/>
            <person name="Bloom T."/>
            <person name="Blye J."/>
            <person name="Boguslavskiy L."/>
            <person name="Bonnet C."/>
            <person name="Boukhgalter B."/>
            <person name="Bourzgui I."/>
            <person name="Brown A."/>
            <person name="Cahill P."/>
            <person name="Channer S."/>
            <person name="Cheshatsang Y."/>
            <person name="Chuda L."/>
            <person name="Citroen M."/>
            <person name="Collymore A."/>
            <person name="Cooke P."/>
            <person name="Costello M."/>
            <person name="D'Aco K."/>
            <person name="Daza R."/>
            <person name="De Haan G."/>
            <person name="DeGray S."/>
            <person name="DeMaso C."/>
            <person name="Dhargay N."/>
            <person name="Dooley K."/>
            <person name="Dooley E."/>
            <person name="Doricent M."/>
            <person name="Dorje P."/>
            <person name="Dorjee K."/>
            <person name="Dupes A."/>
            <person name="Elong R."/>
            <person name="Falk J."/>
            <person name="Farina A."/>
            <person name="Faro S."/>
            <person name="Ferguson D."/>
            <person name="Fisher S."/>
            <person name="Foley C.D."/>
            <person name="Franke A."/>
            <person name="Friedrich D."/>
            <person name="Gadbois L."/>
            <person name="Gearin G."/>
            <person name="Gearin C.R."/>
            <person name="Giannoukos G."/>
            <person name="Goode T."/>
            <person name="Graham J."/>
            <person name="Grandbois E."/>
            <person name="Grewal S."/>
            <person name="Gyaltsen K."/>
            <person name="Hafez N."/>
            <person name="Hagos B."/>
            <person name="Hall J."/>
            <person name="Henson C."/>
            <person name="Hollinger A."/>
            <person name="Honan T."/>
            <person name="Huard M.D."/>
            <person name="Hughes L."/>
            <person name="Hurhula B."/>
            <person name="Husby M.E."/>
            <person name="Kamat A."/>
            <person name="Kanga B."/>
            <person name="Kashin S."/>
            <person name="Khazanovich D."/>
            <person name="Kisner P."/>
            <person name="Lance K."/>
            <person name="Lara M."/>
            <person name="Lee W."/>
            <person name="Lennon N."/>
            <person name="Letendre F."/>
            <person name="LeVine R."/>
            <person name="Lipovsky A."/>
            <person name="Liu X."/>
            <person name="Liu J."/>
            <person name="Liu S."/>
            <person name="Lokyitsang T."/>
            <person name="Lokyitsang Y."/>
            <person name="Lubonja R."/>
            <person name="Lui A."/>
            <person name="MacDonald P."/>
            <person name="Magnisalis V."/>
            <person name="Maru K."/>
            <person name="Matthews C."/>
            <person name="McCusker W."/>
            <person name="McDonough S."/>
            <person name="Mehta T."/>
            <person name="Meldrim J."/>
            <person name="Meneus L."/>
            <person name="Mihai O."/>
            <person name="Mihalev A."/>
            <person name="Mihova T."/>
            <person name="Mittelman R."/>
            <person name="Mlenga V."/>
            <person name="Montmayeur A."/>
            <person name="Mulrain L."/>
            <person name="Navidi A."/>
            <person name="Naylor J."/>
            <person name="Negash T."/>
            <person name="Nguyen T."/>
            <person name="Nguyen N."/>
            <person name="Nicol R."/>
            <person name="Norbu C."/>
            <person name="Norbu N."/>
            <person name="Novod N."/>
            <person name="O'Neill B."/>
            <person name="Osman S."/>
            <person name="Markiewicz E."/>
            <person name="Oyono O.L."/>
            <person name="Patti C."/>
            <person name="Phunkhang P."/>
            <person name="Pierre F."/>
            <person name="Priest M."/>
            <person name="Raghuraman S."/>
            <person name="Rege F."/>
            <person name="Reyes R."/>
            <person name="Rise C."/>
            <person name="Rogov P."/>
            <person name="Ross K."/>
            <person name="Ryan E."/>
            <person name="Settipalli S."/>
            <person name="Shea T."/>
            <person name="Sherpa N."/>
            <person name="Shi L."/>
            <person name="Shih D."/>
            <person name="Sparrow T."/>
            <person name="Spaulding J."/>
            <person name="Stalker J."/>
            <person name="Stange-Thomann N."/>
            <person name="Stavropoulos S."/>
            <person name="Stone C."/>
            <person name="Strader C."/>
            <person name="Tesfaye S."/>
            <person name="Thomson T."/>
            <person name="Thoulutsang Y."/>
            <person name="Thoulutsang D."/>
            <person name="Topham K."/>
            <person name="Topping I."/>
            <person name="Tsamla T."/>
            <person name="Vassiliev H."/>
            <person name="Vo A."/>
            <person name="Wangchuk T."/>
            <person name="Wangdi T."/>
            <person name="Weiand M."/>
            <person name="Wilkinson J."/>
            <person name="Wilson A."/>
            <person name="Yadav S."/>
            <person name="Young G."/>
            <person name="Yu Q."/>
            <person name="Zembek L."/>
            <person name="Zhong D."/>
            <person name="Zimmer A."/>
            <person name="Zwirko Z."/>
            <person name="Jaffe D.B."/>
            <person name="Alvarez P."/>
            <person name="Brockman W."/>
            <person name="Butler J."/>
            <person name="Chin C."/>
            <person name="Gnerre S."/>
            <person name="Grabherr M."/>
            <person name="Kleber M."/>
            <person name="Mauceli E."/>
            <person name="MacCallum I."/>
        </authorList>
    </citation>
    <scope>NUCLEOTIDE SEQUENCE [LARGE SCALE GENOMIC DNA]</scope>
    <source>
        <strain evidence="3">Rob3c / Tucson 14021-0248.25</strain>
    </source>
</reference>
<sequence>MLNNAHCGDVDDEEDDDDDDEGTSTVYKTGPRVLSLNSKVAGGGRKPLGQWKGGEVEIYLIAKSQPKWAAADVFGLSVGLFFSVDSDSLLGCGSGPKSRIRARNLSRMSGQRRCQHHRQCNHHLAHSRSKASHLGTGLLRNWGNHPYRAQARMPSPHPYTDIPATFARNNKSA</sequence>
<evidence type="ECO:0000256" key="1">
    <source>
        <dbReference type="SAM" id="MobiDB-lite"/>
    </source>
</evidence>
<feature type="region of interest" description="Disordered" evidence="1">
    <location>
        <begin position="152"/>
        <end position="173"/>
    </location>
</feature>
<gene>
    <name evidence="2" type="primary">Dsec\GM23322</name>
    <name evidence="2" type="ORF">Dsec_GM23322</name>
</gene>
<protein>
    <submittedName>
        <fullName evidence="2">GM23322</fullName>
    </submittedName>
</protein>